<evidence type="ECO:0008006" key="3">
    <source>
        <dbReference type="Google" id="ProtNLM"/>
    </source>
</evidence>
<feature type="transmembrane region" description="Helical" evidence="1">
    <location>
        <begin position="95"/>
        <end position="114"/>
    </location>
</feature>
<evidence type="ECO:0000256" key="1">
    <source>
        <dbReference type="SAM" id="Phobius"/>
    </source>
</evidence>
<sequence>MSPPTDPEATAPHRRFSVRALFRSTRHIFYVILFTLWICIDIALLGLVSQQIHKYGRFRANYPTAKYQNALGLLLFSTIIGLLFGIFHWALGLTMYIPILIAFGVWFGTGAGILEGTPFGHGLQCRHTWDLSRFPTNWQPYVGECSRVTAIEGLAWAMFALSVLGLFWVIVDKYNFVSKRSSVYELAEQGETIAEKH</sequence>
<keyword evidence="1" id="KW-1133">Transmembrane helix</keyword>
<feature type="transmembrane region" description="Helical" evidence="1">
    <location>
        <begin position="153"/>
        <end position="171"/>
    </location>
</feature>
<dbReference type="EMBL" id="KN847978">
    <property type="protein sequence ID" value="KIR48232.1"/>
    <property type="molecule type" value="Genomic_DNA"/>
</dbReference>
<proteinExistence type="predicted"/>
<evidence type="ECO:0000313" key="2">
    <source>
        <dbReference type="EMBL" id="KIR48232.1"/>
    </source>
</evidence>
<feature type="transmembrane region" description="Helical" evidence="1">
    <location>
        <begin position="70"/>
        <end position="89"/>
    </location>
</feature>
<dbReference type="AlphaFoldDB" id="A0A0D0TNE3"/>
<name>A0A0D0TNE3_CRYGA</name>
<dbReference type="OrthoDB" id="2558918at2759"/>
<keyword evidence="1" id="KW-0812">Transmembrane</keyword>
<reference evidence="2" key="1">
    <citation type="submission" date="2015-01" db="EMBL/GenBank/DDBJ databases">
        <title>The Genome Sequence of Cryptococcus gattii CA1280.</title>
        <authorList>
            <consortium name="The Broad Institute Genomics Platform"/>
            <person name="Cuomo C."/>
            <person name="Litvintseva A."/>
            <person name="Chen Y."/>
            <person name="Heitman J."/>
            <person name="Sun S."/>
            <person name="Springer D."/>
            <person name="Dromer F."/>
            <person name="Young S."/>
            <person name="Zeng Q."/>
            <person name="Gargeya S."/>
            <person name="Abouelleil A."/>
            <person name="Alvarado L."/>
            <person name="Chapman S.B."/>
            <person name="Gainer-Dewar J."/>
            <person name="Goldberg J."/>
            <person name="Griggs A."/>
            <person name="Gujja S."/>
            <person name="Hansen M."/>
            <person name="Howarth C."/>
            <person name="Imamovic A."/>
            <person name="Larimer J."/>
            <person name="Murphy C."/>
            <person name="Naylor J."/>
            <person name="Pearson M."/>
            <person name="Priest M."/>
            <person name="Roberts A."/>
            <person name="Saif S."/>
            <person name="Shea T."/>
            <person name="Sykes S."/>
            <person name="Wortman J."/>
            <person name="Nusbaum C."/>
            <person name="Birren B."/>
        </authorList>
    </citation>
    <scope>NUCLEOTIDE SEQUENCE [LARGE SCALE GENOMIC DNA]</scope>
    <source>
        <strain evidence="2">CA1280</strain>
    </source>
</reference>
<protein>
    <recommendedName>
        <fullName evidence="3">MARVEL domain-containing protein</fullName>
    </recommendedName>
</protein>
<dbReference type="HOGENOM" id="CLU_1510993_0_0_1"/>
<organism evidence="2">
    <name type="scientific">Cryptococcus bacillisporus CA1280</name>
    <dbReference type="NCBI Taxonomy" id="1296109"/>
    <lineage>
        <taxon>Eukaryota</taxon>
        <taxon>Fungi</taxon>
        <taxon>Dikarya</taxon>
        <taxon>Basidiomycota</taxon>
        <taxon>Agaricomycotina</taxon>
        <taxon>Tremellomycetes</taxon>
        <taxon>Tremellales</taxon>
        <taxon>Cryptococcaceae</taxon>
        <taxon>Cryptococcus</taxon>
        <taxon>Cryptococcus gattii species complex</taxon>
    </lineage>
</organism>
<keyword evidence="1" id="KW-0472">Membrane</keyword>
<feature type="transmembrane region" description="Helical" evidence="1">
    <location>
        <begin position="28"/>
        <end position="49"/>
    </location>
</feature>
<accession>A0A0D0TNE3</accession>
<gene>
    <name evidence="2" type="ORF">I312_02749</name>
</gene>